<organism evidence="1 2">
    <name type="scientific">Dothistroma septosporum (strain NZE10 / CBS 128990)</name>
    <name type="common">Red band needle blight fungus</name>
    <name type="synonym">Mycosphaerella pini</name>
    <dbReference type="NCBI Taxonomy" id="675120"/>
    <lineage>
        <taxon>Eukaryota</taxon>
        <taxon>Fungi</taxon>
        <taxon>Dikarya</taxon>
        <taxon>Ascomycota</taxon>
        <taxon>Pezizomycotina</taxon>
        <taxon>Dothideomycetes</taxon>
        <taxon>Dothideomycetidae</taxon>
        <taxon>Mycosphaerellales</taxon>
        <taxon>Mycosphaerellaceae</taxon>
        <taxon>Dothistroma</taxon>
    </lineage>
</organism>
<dbReference type="OrthoDB" id="3438345at2759"/>
<dbReference type="Gene3D" id="3.80.10.10">
    <property type="entry name" value="Ribonuclease Inhibitor"/>
    <property type="match status" value="1"/>
</dbReference>
<evidence type="ECO:0008006" key="3">
    <source>
        <dbReference type="Google" id="ProtNLM"/>
    </source>
</evidence>
<dbReference type="HOGENOM" id="CLU_043307_2_0_1"/>
<dbReference type="eggNOG" id="ENOG502SIWQ">
    <property type="taxonomic scope" value="Eukaryota"/>
</dbReference>
<dbReference type="Proteomes" id="UP000016933">
    <property type="component" value="Unassembled WGS sequence"/>
</dbReference>
<dbReference type="OMA" id="YHIAMSA"/>
<reference evidence="2" key="1">
    <citation type="journal article" date="2012" name="PLoS Genet.">
        <title>The genomes of the fungal plant pathogens Cladosporium fulvum and Dothistroma septosporum reveal adaptation to different hosts and lifestyles but also signatures of common ancestry.</title>
        <authorList>
            <person name="de Wit P.J.G.M."/>
            <person name="van der Burgt A."/>
            <person name="Oekmen B."/>
            <person name="Stergiopoulos I."/>
            <person name="Abd-Elsalam K.A."/>
            <person name="Aerts A.L."/>
            <person name="Bahkali A.H."/>
            <person name="Beenen H.G."/>
            <person name="Chettri P."/>
            <person name="Cox M.P."/>
            <person name="Datema E."/>
            <person name="de Vries R.P."/>
            <person name="Dhillon B."/>
            <person name="Ganley A.R."/>
            <person name="Griffiths S.A."/>
            <person name="Guo Y."/>
            <person name="Hamelin R.C."/>
            <person name="Henrissat B."/>
            <person name="Kabir M.S."/>
            <person name="Jashni M.K."/>
            <person name="Kema G."/>
            <person name="Klaubauf S."/>
            <person name="Lapidus A."/>
            <person name="Levasseur A."/>
            <person name="Lindquist E."/>
            <person name="Mehrabi R."/>
            <person name="Ohm R.A."/>
            <person name="Owen T.J."/>
            <person name="Salamov A."/>
            <person name="Schwelm A."/>
            <person name="Schijlen E."/>
            <person name="Sun H."/>
            <person name="van den Burg H.A."/>
            <person name="van Ham R.C.H.J."/>
            <person name="Zhang S."/>
            <person name="Goodwin S.B."/>
            <person name="Grigoriev I.V."/>
            <person name="Collemare J."/>
            <person name="Bradshaw R.E."/>
        </authorList>
    </citation>
    <scope>NUCLEOTIDE SEQUENCE [LARGE SCALE GENOMIC DNA]</scope>
    <source>
        <strain evidence="2">NZE10 / CBS 128990</strain>
    </source>
</reference>
<dbReference type="EMBL" id="KB446538">
    <property type="protein sequence ID" value="EME45817.1"/>
    <property type="molecule type" value="Genomic_DNA"/>
</dbReference>
<gene>
    <name evidence="1" type="ORF">DOTSEDRAFT_79674</name>
</gene>
<proteinExistence type="predicted"/>
<dbReference type="AlphaFoldDB" id="N1PR01"/>
<reference evidence="1 2" key="2">
    <citation type="journal article" date="2012" name="PLoS Pathog.">
        <title>Diverse lifestyles and strategies of plant pathogenesis encoded in the genomes of eighteen Dothideomycetes fungi.</title>
        <authorList>
            <person name="Ohm R.A."/>
            <person name="Feau N."/>
            <person name="Henrissat B."/>
            <person name="Schoch C.L."/>
            <person name="Horwitz B.A."/>
            <person name="Barry K.W."/>
            <person name="Condon B.J."/>
            <person name="Copeland A.C."/>
            <person name="Dhillon B."/>
            <person name="Glaser F."/>
            <person name="Hesse C.N."/>
            <person name="Kosti I."/>
            <person name="LaButti K."/>
            <person name="Lindquist E.A."/>
            <person name="Lucas S."/>
            <person name="Salamov A.A."/>
            <person name="Bradshaw R.E."/>
            <person name="Ciuffetti L."/>
            <person name="Hamelin R.C."/>
            <person name="Kema G.H.J."/>
            <person name="Lawrence C."/>
            <person name="Scott J.A."/>
            <person name="Spatafora J.W."/>
            <person name="Turgeon B.G."/>
            <person name="de Wit P.J.G.M."/>
            <person name="Zhong S."/>
            <person name="Goodwin S.B."/>
            <person name="Grigoriev I.V."/>
        </authorList>
    </citation>
    <scope>NUCLEOTIDE SEQUENCE [LARGE SCALE GENOMIC DNA]</scope>
    <source>
        <strain evidence="2">NZE10 / CBS 128990</strain>
    </source>
</reference>
<evidence type="ECO:0000313" key="1">
    <source>
        <dbReference type="EMBL" id="EME45817.1"/>
    </source>
</evidence>
<dbReference type="InterPro" id="IPR032675">
    <property type="entry name" value="LRR_dom_sf"/>
</dbReference>
<sequence>MLDALSNELFERVVCCLPLDDIRSLRLVSRATAYKATQDKYRSCFRSKRVELTRAALECMVHTTADRGLGSLVENLTLVGIVYNTTILRGLLEKGENSVHALQDLSKEQEAYTESETKQVVIDLNMLERRQAEDDELRASGTDRALLTEAFTSIAASTSAGLKSLSLQIAVYRDDASNQILPRDEGSQRRRSMFEAAARAFTMTMSCLRASGLSVQALNIFAKKPESLGCNLPCDSLRHVDFGEWPAVAEVRTLSIGIADRIVDESVATSGNKAESGIQAARDQIDDDASYSALSKMIAACQNLENLDISAYQIVHSDRNLRNLQRELRPRYVHHLTRVKPLCKLRSLRLAGLMANTSDLASLLSNHSSTLHHLSLMNIRLTQGSWTPLMALPLTMNLETIHLEDLHGPSDERSELVEFEGELTQHYTVISGHYAGRESIKRQGIDARKEIPYHFYNGRAIGAPRVWKRTLRRREEFGGR</sequence>
<keyword evidence="2" id="KW-1185">Reference proteome</keyword>
<evidence type="ECO:0000313" key="2">
    <source>
        <dbReference type="Proteomes" id="UP000016933"/>
    </source>
</evidence>
<dbReference type="SUPFAM" id="SSF52047">
    <property type="entry name" value="RNI-like"/>
    <property type="match status" value="1"/>
</dbReference>
<protein>
    <recommendedName>
        <fullName evidence="3">F-box domain-containing protein</fullName>
    </recommendedName>
</protein>
<name>N1PR01_DOTSN</name>
<accession>N1PR01</accession>